<dbReference type="PANTHER" id="PTHR48184">
    <property type="entry name" value="RICIN B-TYPE LECTIN DOMAIN-CONTAINING PROTEIN"/>
    <property type="match status" value="1"/>
</dbReference>
<feature type="region of interest" description="Disordered" evidence="1">
    <location>
        <begin position="571"/>
        <end position="602"/>
    </location>
</feature>
<name>A0ABN9WXN8_9DINO</name>
<evidence type="ECO:0000256" key="1">
    <source>
        <dbReference type="SAM" id="MobiDB-lite"/>
    </source>
</evidence>
<feature type="non-terminal residue" evidence="2">
    <location>
        <position position="1"/>
    </location>
</feature>
<feature type="region of interest" description="Disordered" evidence="1">
    <location>
        <begin position="258"/>
        <end position="283"/>
    </location>
</feature>
<accession>A0ABN9WXN8</accession>
<feature type="compositionally biased region" description="Low complexity" evidence="1">
    <location>
        <begin position="479"/>
        <end position="494"/>
    </location>
</feature>
<evidence type="ECO:0000313" key="3">
    <source>
        <dbReference type="Proteomes" id="UP001189429"/>
    </source>
</evidence>
<sequence length="602" mass="62252">DLFNDVSTRASRAPEAGDVPLRVVADVELELDVDCLDWKLRGCGQITGRSACLMSRQAGDTASGVPCMWCGGQRCAKEGGDAVLCTPFGGTVDGANASRAAVWEVAACDHRGWRHPVAIPVKAGAAPAPAPTAAPAPAPTPAATPAATPAPTEGPTTGPTPVPTPAPAVAEPPAAGPTEEEVAVRRAQAPHETRLQLRRAGSAPPRALEQADPRGGFGWRRVLALCAVSGAVAGLLLAVISWKSEGIRNLGRKGGCPISPLGGRSDTAESDTESTSSGFPGSKAVEKASASQCPGVILLHVVPGSFDSGLKEPVLLIVVPIVVEVPIVAPILFAKVLKLIVLEASIFVERMLPVTVEGPTPIIDEVLAQSIWEALVPILVDVLSLAEVLVPFIVKMRAPMIEEVVVPPITGDANYAARLIQWAGEKVMMLSEFTASALPDILGAVPANSLEEALVRYKLLESEAIAALADARAASLRESAESASPLSHSPASPADGAQQNRLNAAQSALEPQRQPSAARLPSFGPADPARGGSFAAQPVVTQPVVTQPVVTQPVVTVILADDEAVPTFHLHSERHSEGARRHRGSSVQSTSTIGEGAAYVHG</sequence>
<comment type="caution">
    <text evidence="2">The sequence shown here is derived from an EMBL/GenBank/DDBJ whole genome shotgun (WGS) entry which is preliminary data.</text>
</comment>
<dbReference type="Proteomes" id="UP001189429">
    <property type="component" value="Unassembled WGS sequence"/>
</dbReference>
<organism evidence="2 3">
    <name type="scientific">Prorocentrum cordatum</name>
    <dbReference type="NCBI Taxonomy" id="2364126"/>
    <lineage>
        <taxon>Eukaryota</taxon>
        <taxon>Sar</taxon>
        <taxon>Alveolata</taxon>
        <taxon>Dinophyceae</taxon>
        <taxon>Prorocentrales</taxon>
        <taxon>Prorocentraceae</taxon>
        <taxon>Prorocentrum</taxon>
    </lineage>
</organism>
<protein>
    <submittedName>
        <fullName evidence="2">Uncharacterized protein</fullName>
    </submittedName>
</protein>
<proteinExistence type="predicted"/>
<dbReference type="EMBL" id="CAUYUJ010019287">
    <property type="protein sequence ID" value="CAK0890026.1"/>
    <property type="molecule type" value="Genomic_DNA"/>
</dbReference>
<feature type="compositionally biased region" description="Polar residues" evidence="1">
    <location>
        <begin position="497"/>
        <end position="506"/>
    </location>
</feature>
<feature type="compositionally biased region" description="Pro residues" evidence="1">
    <location>
        <begin position="128"/>
        <end position="142"/>
    </location>
</feature>
<evidence type="ECO:0000313" key="2">
    <source>
        <dbReference type="EMBL" id="CAK0890026.1"/>
    </source>
</evidence>
<feature type="region of interest" description="Disordered" evidence="1">
    <location>
        <begin position="479"/>
        <end position="534"/>
    </location>
</feature>
<feature type="region of interest" description="Disordered" evidence="1">
    <location>
        <begin position="125"/>
        <end position="213"/>
    </location>
</feature>
<feature type="compositionally biased region" description="Low complexity" evidence="1">
    <location>
        <begin position="143"/>
        <end position="157"/>
    </location>
</feature>
<reference evidence="2" key="1">
    <citation type="submission" date="2023-10" db="EMBL/GenBank/DDBJ databases">
        <authorList>
            <person name="Chen Y."/>
            <person name="Shah S."/>
            <person name="Dougan E. K."/>
            <person name="Thang M."/>
            <person name="Chan C."/>
        </authorList>
    </citation>
    <scope>NUCLEOTIDE SEQUENCE [LARGE SCALE GENOMIC DNA]</scope>
</reference>
<dbReference type="PANTHER" id="PTHR48184:SF1">
    <property type="entry name" value="MEMBRANE-ASSOCIATED PROTEIN"/>
    <property type="match status" value="1"/>
</dbReference>
<gene>
    <name evidence="2" type="ORF">PCOR1329_LOCUS70359</name>
</gene>
<keyword evidence="3" id="KW-1185">Reference proteome</keyword>
<feature type="compositionally biased region" description="Low complexity" evidence="1">
    <location>
        <begin position="167"/>
        <end position="177"/>
    </location>
</feature>